<organism evidence="13 14">
    <name type="scientific">Massarina eburnea CBS 473.64</name>
    <dbReference type="NCBI Taxonomy" id="1395130"/>
    <lineage>
        <taxon>Eukaryota</taxon>
        <taxon>Fungi</taxon>
        <taxon>Dikarya</taxon>
        <taxon>Ascomycota</taxon>
        <taxon>Pezizomycotina</taxon>
        <taxon>Dothideomycetes</taxon>
        <taxon>Pleosporomycetidae</taxon>
        <taxon>Pleosporales</taxon>
        <taxon>Massarineae</taxon>
        <taxon>Massarinaceae</taxon>
        <taxon>Massarina</taxon>
    </lineage>
</organism>
<evidence type="ECO:0000256" key="4">
    <source>
        <dbReference type="ARBA" id="ARBA00022679"/>
    </source>
</evidence>
<feature type="binding site" evidence="9">
    <location>
        <begin position="283"/>
        <end position="289"/>
    </location>
    <ligand>
        <name>acetyl-CoA</name>
        <dbReference type="ChEBI" id="CHEBI:57288"/>
    </ligand>
</feature>
<dbReference type="Pfam" id="PF10394">
    <property type="entry name" value="Hat1_N"/>
    <property type="match status" value="1"/>
</dbReference>
<evidence type="ECO:0000259" key="12">
    <source>
        <dbReference type="Pfam" id="PF10394"/>
    </source>
</evidence>
<gene>
    <name evidence="13" type="ORF">P280DRAFT_524102</name>
</gene>
<evidence type="ECO:0000256" key="7">
    <source>
        <dbReference type="PIRNR" id="PIRNR038084"/>
    </source>
</evidence>
<keyword evidence="5 7" id="KW-0012">Acyltransferase</keyword>
<evidence type="ECO:0000256" key="9">
    <source>
        <dbReference type="PIRSR" id="PIRSR038084-2"/>
    </source>
</evidence>
<dbReference type="EC" id="2.3.1.48" evidence="2 7"/>
<dbReference type="GO" id="GO:0031509">
    <property type="term" value="P:subtelomeric heterochromatin formation"/>
    <property type="evidence" value="ECO:0007669"/>
    <property type="project" value="InterPro"/>
</dbReference>
<dbReference type="AlphaFoldDB" id="A0A6A6RH64"/>
<dbReference type="Proteomes" id="UP000799753">
    <property type="component" value="Unassembled WGS sequence"/>
</dbReference>
<feature type="region of interest" description="Disordered" evidence="11">
    <location>
        <begin position="456"/>
        <end position="524"/>
    </location>
</feature>
<dbReference type="OrthoDB" id="10253098at2759"/>
<evidence type="ECO:0000256" key="11">
    <source>
        <dbReference type="SAM" id="MobiDB-lite"/>
    </source>
</evidence>
<dbReference type="GO" id="GO:0004402">
    <property type="term" value="F:histone acetyltransferase activity"/>
    <property type="evidence" value="ECO:0007669"/>
    <property type="project" value="UniProtKB-UniRule"/>
</dbReference>
<dbReference type="Gene3D" id="3.40.630.30">
    <property type="match status" value="1"/>
</dbReference>
<feature type="region of interest" description="Interaction with histone H4 N-terminus" evidence="9">
    <location>
        <begin position="212"/>
        <end position="214"/>
    </location>
</feature>
<comment type="function">
    <text evidence="7">Catalytic component of the histone acetylase B (HAT-B) complex. Has intrinsic substrate specificity that modifies lysine in recognition sequence GXGKXG. Involved in DNA double-strand break repair.</text>
</comment>
<dbReference type="GO" id="GO:0005634">
    <property type="term" value="C:nucleus"/>
    <property type="evidence" value="ECO:0007669"/>
    <property type="project" value="UniProtKB-SubCell"/>
</dbReference>
<accession>A0A6A6RH64</accession>
<dbReference type="GO" id="GO:0005737">
    <property type="term" value="C:cytoplasm"/>
    <property type="evidence" value="ECO:0007669"/>
    <property type="project" value="UniProtKB-SubCell"/>
</dbReference>
<proteinExistence type="inferred from homology"/>
<sequence>MDANLDEWITSSNECFEINLTRPTKNEDEPAPVFIEPFRPSFTYPIFEEKEVLLGYKDPRIDLTFRANDLKPSLKVAFEAKVDLSSVLPDDEKQIDLEKVWEDFLPASTTISSDRSDDPTAKSWKPPGRLLHSFTLLGKQYEIWSANLTDPLALAIWENMKILTLLFIEGASYPELDAQWTLERWTLYLLYEVTPIEEDTSPYTLAGFSTSYRYWIFPTYKIMRATNSLPTPPSSTDGHDASSYTGPRLTVDPQTHLFTNQISALESPSRERISQFMILPPYQGQSLGSRLYDTIFEELVGKPFIYEIPVEDPSEDFDAMRDYSDIVYLRAIPEFAALTLPSTMPPDTMRKSAPIPREQILGNGLPTTMTIDDLRLKTKIVDRQFNRMLELHLLSAIPAFNRNKARITRKDKSSSENDRKYYFWRLALKNRIYRQNADVLDQLEDQGEKVERLEMAVDGQQQEYEEREEGMERRKKWSKGEIKSEEAGKSRGKRKRTVVDDDEDDEWEEIDEEVESSSSKRPKV</sequence>
<feature type="site" description="Interaction with histone H4 N-terminus" evidence="10">
    <location>
        <position position="185"/>
    </location>
</feature>
<dbReference type="PIRSF" id="PIRSF038084">
    <property type="entry name" value="HAT-B_cat"/>
    <property type="match status" value="1"/>
</dbReference>
<keyword evidence="14" id="KW-1185">Reference proteome</keyword>
<feature type="compositionally biased region" description="Basic and acidic residues" evidence="11">
    <location>
        <begin position="478"/>
        <end position="489"/>
    </location>
</feature>
<dbReference type="PANTHER" id="PTHR12046">
    <property type="entry name" value="HISTONE ACETYLTRANSFERASE TYPE B CATALYTIC SUBUNIT"/>
    <property type="match status" value="1"/>
</dbReference>
<feature type="active site" description="Proton donor/acceptor" evidence="8">
    <location>
        <position position="311"/>
    </location>
</feature>
<feature type="domain" description="Histone acetyl transferase HAT1 N-terminal" evidence="12">
    <location>
        <begin position="8"/>
        <end position="169"/>
    </location>
</feature>
<evidence type="ECO:0000313" key="14">
    <source>
        <dbReference type="Proteomes" id="UP000799753"/>
    </source>
</evidence>
<dbReference type="InterPro" id="IPR037113">
    <property type="entry name" value="Hat1_N_sf"/>
</dbReference>
<comment type="catalytic activity">
    <reaction evidence="6 7">
        <text>L-lysyl-[protein] + acetyl-CoA = N(6)-acetyl-L-lysyl-[protein] + CoA + H(+)</text>
        <dbReference type="Rhea" id="RHEA:45948"/>
        <dbReference type="Rhea" id="RHEA-COMP:9752"/>
        <dbReference type="Rhea" id="RHEA-COMP:10731"/>
        <dbReference type="ChEBI" id="CHEBI:15378"/>
        <dbReference type="ChEBI" id="CHEBI:29969"/>
        <dbReference type="ChEBI" id="CHEBI:57287"/>
        <dbReference type="ChEBI" id="CHEBI:57288"/>
        <dbReference type="ChEBI" id="CHEBI:61930"/>
        <dbReference type="EC" id="2.3.1.48"/>
    </reaction>
</comment>
<evidence type="ECO:0000256" key="1">
    <source>
        <dbReference type="ARBA" id="ARBA00010543"/>
    </source>
</evidence>
<dbReference type="EMBL" id="MU006829">
    <property type="protein sequence ID" value="KAF2634445.1"/>
    <property type="molecule type" value="Genomic_DNA"/>
</dbReference>
<dbReference type="InterPro" id="IPR019467">
    <property type="entry name" value="Hat1_N"/>
</dbReference>
<comment type="subunit">
    <text evidence="7">Component of the HAT-B complex composed of at least HAT1 and HAT2. The HAT-B complex binds to histone H4 tail.</text>
</comment>
<feature type="region of interest" description="Interaction with histone H4 N-terminus" evidence="9">
    <location>
        <begin position="49"/>
        <end position="51"/>
    </location>
</feature>
<keyword evidence="7" id="KW-0539">Nucleus</keyword>
<feature type="binding site" evidence="9">
    <location>
        <begin position="276"/>
        <end position="278"/>
    </location>
    <ligand>
        <name>acetyl-CoA</name>
        <dbReference type="ChEBI" id="CHEBI:57288"/>
    </ligand>
</feature>
<evidence type="ECO:0000256" key="5">
    <source>
        <dbReference type="ARBA" id="ARBA00023315"/>
    </source>
</evidence>
<keyword evidence="7" id="KW-0963">Cytoplasm</keyword>
<comment type="similarity">
    <text evidence="1 7">Belongs to the HAT1 family.</text>
</comment>
<evidence type="ECO:0000256" key="6">
    <source>
        <dbReference type="ARBA" id="ARBA00048017"/>
    </source>
</evidence>
<keyword evidence="4 7" id="KW-0808">Transferase</keyword>
<evidence type="ECO:0000256" key="10">
    <source>
        <dbReference type="PIRSR" id="PIRSR038084-3"/>
    </source>
</evidence>
<evidence type="ECO:0000313" key="13">
    <source>
        <dbReference type="EMBL" id="KAF2634445.1"/>
    </source>
</evidence>
<dbReference type="Gene3D" id="3.90.360.10">
    <property type="entry name" value="Histone acetyl transferase 1 (HAT1), N-terminal domain"/>
    <property type="match status" value="1"/>
</dbReference>
<evidence type="ECO:0000256" key="8">
    <source>
        <dbReference type="PIRSR" id="PIRSR038084-1"/>
    </source>
</evidence>
<reference evidence="13" key="1">
    <citation type="journal article" date="2020" name="Stud. Mycol.">
        <title>101 Dothideomycetes genomes: a test case for predicting lifestyles and emergence of pathogens.</title>
        <authorList>
            <person name="Haridas S."/>
            <person name="Albert R."/>
            <person name="Binder M."/>
            <person name="Bloem J."/>
            <person name="Labutti K."/>
            <person name="Salamov A."/>
            <person name="Andreopoulos B."/>
            <person name="Baker S."/>
            <person name="Barry K."/>
            <person name="Bills G."/>
            <person name="Bluhm B."/>
            <person name="Cannon C."/>
            <person name="Castanera R."/>
            <person name="Culley D."/>
            <person name="Daum C."/>
            <person name="Ezra D."/>
            <person name="Gonzalez J."/>
            <person name="Henrissat B."/>
            <person name="Kuo A."/>
            <person name="Liang C."/>
            <person name="Lipzen A."/>
            <person name="Lutzoni F."/>
            <person name="Magnuson J."/>
            <person name="Mondo S."/>
            <person name="Nolan M."/>
            <person name="Ohm R."/>
            <person name="Pangilinan J."/>
            <person name="Park H.-J."/>
            <person name="Ramirez L."/>
            <person name="Alfaro M."/>
            <person name="Sun H."/>
            <person name="Tritt A."/>
            <person name="Yoshinaga Y."/>
            <person name="Zwiers L.-H."/>
            <person name="Turgeon B."/>
            <person name="Goodwin S."/>
            <person name="Spatafora J."/>
            <person name="Crous P."/>
            <person name="Grigoriev I."/>
        </authorList>
    </citation>
    <scope>NUCLEOTIDE SEQUENCE</scope>
    <source>
        <strain evidence="13">CBS 473.64</strain>
    </source>
</reference>
<evidence type="ECO:0000256" key="2">
    <source>
        <dbReference type="ARBA" id="ARBA00013184"/>
    </source>
</evidence>
<comment type="subcellular location">
    <subcellularLocation>
        <location evidence="7">Cytoplasm</location>
    </subcellularLocation>
    <subcellularLocation>
        <location evidence="7">Nucleus</location>
    </subcellularLocation>
</comment>
<dbReference type="InterPro" id="IPR016181">
    <property type="entry name" value="Acyl_CoA_acyltransferase"/>
</dbReference>
<dbReference type="InterPro" id="IPR017380">
    <property type="entry name" value="Hist_AcTrfase_B-typ_cat-su"/>
</dbReference>
<dbReference type="SUPFAM" id="SSF55729">
    <property type="entry name" value="Acyl-CoA N-acyltransferases (Nat)"/>
    <property type="match status" value="2"/>
</dbReference>
<name>A0A6A6RH64_9PLEO</name>
<feature type="compositionally biased region" description="Acidic residues" evidence="11">
    <location>
        <begin position="500"/>
        <end position="515"/>
    </location>
</feature>
<evidence type="ECO:0000256" key="3">
    <source>
        <dbReference type="ARBA" id="ARBA00021268"/>
    </source>
</evidence>
<protein>
    <recommendedName>
        <fullName evidence="3 7">Histone acetyltransferase type B catalytic subunit</fullName>
        <ecNumber evidence="2 7">2.3.1.48</ecNumber>
    </recommendedName>
</protein>
<dbReference type="GO" id="GO:0000781">
    <property type="term" value="C:chromosome, telomeric region"/>
    <property type="evidence" value="ECO:0007669"/>
    <property type="project" value="GOC"/>
</dbReference>